<dbReference type="NCBIfam" id="TIGR03025">
    <property type="entry name" value="EPS_sugtrans"/>
    <property type="match status" value="1"/>
</dbReference>
<feature type="transmembrane region" description="Helical" evidence="7">
    <location>
        <begin position="9"/>
        <end position="32"/>
    </location>
</feature>
<protein>
    <recommendedName>
        <fullName evidence="8">Bacterial sugar transferase domain-containing protein</fullName>
    </recommendedName>
</protein>
<accession>A0A1F5EML5</accession>
<comment type="similarity">
    <text evidence="2">Belongs to the bacterial sugar transferase family.</text>
</comment>
<dbReference type="EMBL" id="MFAB01000019">
    <property type="protein sequence ID" value="OGD68637.1"/>
    <property type="molecule type" value="Genomic_DNA"/>
</dbReference>
<comment type="caution">
    <text evidence="9">The sequence shown here is derived from an EMBL/GenBank/DDBJ whole genome shotgun (WGS) entry which is preliminary data.</text>
</comment>
<gene>
    <name evidence="9" type="ORF">A2996_00030</name>
</gene>
<comment type="subcellular location">
    <subcellularLocation>
        <location evidence="1">Membrane</location>
        <topology evidence="1">Multi-pass membrane protein</topology>
    </subcellularLocation>
</comment>
<feature type="transmembrane region" description="Helical" evidence="7">
    <location>
        <begin position="84"/>
        <end position="102"/>
    </location>
</feature>
<evidence type="ECO:0000313" key="10">
    <source>
        <dbReference type="Proteomes" id="UP000176865"/>
    </source>
</evidence>
<organism evidence="9 10">
    <name type="scientific">Candidatus Campbellbacteria bacterium RIFCSPLOWO2_01_FULL_34_15</name>
    <dbReference type="NCBI Taxonomy" id="1797579"/>
    <lineage>
        <taxon>Bacteria</taxon>
        <taxon>Candidatus Campbelliibacteriota</taxon>
    </lineage>
</organism>
<evidence type="ECO:0000256" key="6">
    <source>
        <dbReference type="ARBA" id="ARBA00023136"/>
    </source>
</evidence>
<evidence type="ECO:0000256" key="5">
    <source>
        <dbReference type="ARBA" id="ARBA00022989"/>
    </source>
</evidence>
<dbReference type="InterPro" id="IPR003362">
    <property type="entry name" value="Bact_transf"/>
</dbReference>
<evidence type="ECO:0000256" key="4">
    <source>
        <dbReference type="ARBA" id="ARBA00022692"/>
    </source>
</evidence>
<evidence type="ECO:0000256" key="1">
    <source>
        <dbReference type="ARBA" id="ARBA00004141"/>
    </source>
</evidence>
<evidence type="ECO:0000256" key="7">
    <source>
        <dbReference type="SAM" id="Phobius"/>
    </source>
</evidence>
<dbReference type="STRING" id="1797579.A2996_00030"/>
<dbReference type="AlphaFoldDB" id="A0A1F5EML5"/>
<evidence type="ECO:0000259" key="8">
    <source>
        <dbReference type="Pfam" id="PF02397"/>
    </source>
</evidence>
<dbReference type="PANTHER" id="PTHR30576">
    <property type="entry name" value="COLANIC BIOSYNTHESIS UDP-GLUCOSE LIPID CARRIER TRANSFERASE"/>
    <property type="match status" value="1"/>
</dbReference>
<keyword evidence="4 7" id="KW-0812">Transmembrane</keyword>
<dbReference type="Pfam" id="PF02397">
    <property type="entry name" value="Bac_transf"/>
    <property type="match status" value="1"/>
</dbReference>
<evidence type="ECO:0000313" key="9">
    <source>
        <dbReference type="EMBL" id="OGD68637.1"/>
    </source>
</evidence>
<proteinExistence type="inferred from homology"/>
<feature type="transmembrane region" description="Helical" evidence="7">
    <location>
        <begin position="265"/>
        <end position="286"/>
    </location>
</feature>
<feature type="domain" description="Bacterial sugar transferase" evidence="8">
    <location>
        <begin position="260"/>
        <end position="442"/>
    </location>
</feature>
<dbReference type="GO" id="GO:0016780">
    <property type="term" value="F:phosphotransferase activity, for other substituted phosphate groups"/>
    <property type="evidence" value="ECO:0007669"/>
    <property type="project" value="TreeGrafter"/>
</dbReference>
<reference evidence="9 10" key="1">
    <citation type="journal article" date="2016" name="Nat. Commun.">
        <title>Thousands of microbial genomes shed light on interconnected biogeochemical processes in an aquifer system.</title>
        <authorList>
            <person name="Anantharaman K."/>
            <person name="Brown C.T."/>
            <person name="Hug L.A."/>
            <person name="Sharon I."/>
            <person name="Castelle C.J."/>
            <person name="Probst A.J."/>
            <person name="Thomas B.C."/>
            <person name="Singh A."/>
            <person name="Wilkins M.J."/>
            <person name="Karaoz U."/>
            <person name="Brodie E.L."/>
            <person name="Williams K.H."/>
            <person name="Hubbard S.S."/>
            <person name="Banfield J.F."/>
        </authorList>
    </citation>
    <scope>NUCLEOTIDE SEQUENCE [LARGE SCALE GENOMIC DNA]</scope>
</reference>
<dbReference type="InterPro" id="IPR017475">
    <property type="entry name" value="EPS_sugar_tfrase"/>
</dbReference>
<sequence>MINNKREPIILFLGDVFFLCLALWFTLLLRYAEIPNQEVFQGHLAPFSLLFVVWILNFFVAGLYEKHTLILKKKIPAVIFNTQVINSIVAIIFFYFVPFFGIAPKTNLFIYLVVSSVLIFVWRFNSDFILGSRKKQNAILIGSGAEMAELLNEIKNNNRYDIELVSFVNLEDVGGIDFQTEIINKIYSENIHSVIVDLNNEKVLEILPHLYNLIFSSVRFIDMYKVYEDIFDRTPLSLVGYNWFLENISSRRHLAYDFLKRTMDIIIAFVLGIVSLVFYPFVYLAIKMDDGGPVFFVGERIGQNGRVINLLKFRSMSVSSVGGGIEEKPKVTKVGNFLRKTRIDELPQLINVLKGEMSLIGPRPETPSLVKRYSETIPYYNIRHLIKPGLSGWAQMYQKNHPHHGVNIDETKNKLSYDLYYIKNSSFVLDLKIALKTIRTLLSRAGI</sequence>
<feature type="transmembrane region" description="Helical" evidence="7">
    <location>
        <begin position="44"/>
        <end position="64"/>
    </location>
</feature>
<dbReference type="Proteomes" id="UP000176865">
    <property type="component" value="Unassembled WGS sequence"/>
</dbReference>
<dbReference type="PANTHER" id="PTHR30576:SF0">
    <property type="entry name" value="UNDECAPRENYL-PHOSPHATE N-ACETYLGALACTOSAMINYL 1-PHOSPHATE TRANSFERASE-RELATED"/>
    <property type="match status" value="1"/>
</dbReference>
<evidence type="ECO:0000256" key="2">
    <source>
        <dbReference type="ARBA" id="ARBA00006464"/>
    </source>
</evidence>
<evidence type="ECO:0000256" key="3">
    <source>
        <dbReference type="ARBA" id="ARBA00022679"/>
    </source>
</evidence>
<keyword evidence="6 7" id="KW-0472">Membrane</keyword>
<feature type="transmembrane region" description="Helical" evidence="7">
    <location>
        <begin position="108"/>
        <end position="125"/>
    </location>
</feature>
<dbReference type="GO" id="GO:0016020">
    <property type="term" value="C:membrane"/>
    <property type="evidence" value="ECO:0007669"/>
    <property type="project" value="UniProtKB-SubCell"/>
</dbReference>
<keyword evidence="5 7" id="KW-1133">Transmembrane helix</keyword>
<name>A0A1F5EML5_9BACT</name>
<keyword evidence="3" id="KW-0808">Transferase</keyword>